<comment type="subcellular location">
    <subcellularLocation>
        <location evidence="1">Membrane</location>
        <topology evidence="1">Multi-pass membrane protein</topology>
    </subcellularLocation>
</comment>
<keyword evidence="3 6" id="KW-0812">Transmembrane</keyword>
<dbReference type="GO" id="GO:0016020">
    <property type="term" value="C:membrane"/>
    <property type="evidence" value="ECO:0007669"/>
    <property type="project" value="UniProtKB-SubCell"/>
</dbReference>
<protein>
    <submittedName>
        <fullName evidence="7">Lysoplasmalogenase</fullName>
    </submittedName>
</protein>
<dbReference type="GO" id="GO:0016787">
    <property type="term" value="F:hydrolase activity"/>
    <property type="evidence" value="ECO:0007669"/>
    <property type="project" value="TreeGrafter"/>
</dbReference>
<evidence type="ECO:0000313" key="7">
    <source>
        <dbReference type="EMBL" id="ROV58629.1"/>
    </source>
</evidence>
<feature type="transmembrane region" description="Helical" evidence="6">
    <location>
        <begin position="77"/>
        <end position="94"/>
    </location>
</feature>
<accession>A0A3N3DW76</accession>
<feature type="transmembrane region" description="Helical" evidence="6">
    <location>
        <begin position="156"/>
        <end position="176"/>
    </location>
</feature>
<feature type="transmembrane region" description="Helical" evidence="6">
    <location>
        <begin position="188"/>
        <end position="208"/>
    </location>
</feature>
<evidence type="ECO:0000256" key="6">
    <source>
        <dbReference type="SAM" id="Phobius"/>
    </source>
</evidence>
<evidence type="ECO:0000256" key="5">
    <source>
        <dbReference type="ARBA" id="ARBA00023136"/>
    </source>
</evidence>
<dbReference type="Pfam" id="PF07947">
    <property type="entry name" value="YhhN"/>
    <property type="match status" value="1"/>
</dbReference>
<reference evidence="7 8" key="1">
    <citation type="submission" date="2018-11" db="EMBL/GenBank/DDBJ databases">
        <title>Vibrio ponticus strain CAIM 1751 pathogenic for the snapper Lutjanus guttatus.</title>
        <authorList>
            <person name="Soto-Rodriguez S."/>
            <person name="Lozano-Olvera R."/>
            <person name="Gomez-Gil B."/>
        </authorList>
    </citation>
    <scope>NUCLEOTIDE SEQUENCE [LARGE SCALE GENOMIC DNA]</scope>
    <source>
        <strain evidence="7 8">CAIM 1751</strain>
    </source>
</reference>
<comment type="caution">
    <text evidence="7">The sequence shown here is derived from an EMBL/GenBank/DDBJ whole genome shotgun (WGS) entry which is preliminary data.</text>
</comment>
<gene>
    <name evidence="7" type="ORF">EGH82_17540</name>
</gene>
<dbReference type="Proteomes" id="UP000278792">
    <property type="component" value="Unassembled WGS sequence"/>
</dbReference>
<evidence type="ECO:0000256" key="4">
    <source>
        <dbReference type="ARBA" id="ARBA00022989"/>
    </source>
</evidence>
<dbReference type="EMBL" id="RKIK01000069">
    <property type="protein sequence ID" value="ROV58629.1"/>
    <property type="molecule type" value="Genomic_DNA"/>
</dbReference>
<evidence type="ECO:0000256" key="2">
    <source>
        <dbReference type="ARBA" id="ARBA00007375"/>
    </source>
</evidence>
<evidence type="ECO:0000256" key="3">
    <source>
        <dbReference type="ARBA" id="ARBA00022692"/>
    </source>
</evidence>
<keyword evidence="4 6" id="KW-1133">Transmembrane helix</keyword>
<keyword evidence="5 6" id="KW-0472">Membrane</keyword>
<dbReference type="InterPro" id="IPR012506">
    <property type="entry name" value="TMEM86B-like"/>
</dbReference>
<sequence length="209" mass="23475">MWLVIVSLCLVHIYSISHGPRWLFYSTKPLPATLLSALVLLSPSNTYPEYTVYIALGLALSAIGDIFLMLPKDKFRHGLVCFLLAQFAYGHAFFTKMSDFQPLWLTILLIAIGVIVYLLLLPSIGKDKWYVGFYFVSILFMANNATMAWLQEATPLAGMAMIGAYIFIMSDLVLAIDRFRASSAFSRHVVMFTYYTAQALFALSVIWAA</sequence>
<proteinExistence type="inferred from homology"/>
<feature type="transmembrane region" description="Helical" evidence="6">
    <location>
        <begin position="100"/>
        <end position="120"/>
    </location>
</feature>
<dbReference type="PANTHER" id="PTHR31885">
    <property type="entry name" value="GH04784P"/>
    <property type="match status" value="1"/>
</dbReference>
<dbReference type="RefSeq" id="WP_123783059.1">
    <property type="nucleotide sequence ID" value="NZ_RKIK01000069.1"/>
</dbReference>
<name>A0A3N3DW76_9VIBR</name>
<feature type="transmembrane region" description="Helical" evidence="6">
    <location>
        <begin position="132"/>
        <end position="150"/>
    </location>
</feature>
<dbReference type="AlphaFoldDB" id="A0A3N3DW76"/>
<comment type="similarity">
    <text evidence="2">Belongs to the TMEM86 family.</text>
</comment>
<evidence type="ECO:0000256" key="1">
    <source>
        <dbReference type="ARBA" id="ARBA00004141"/>
    </source>
</evidence>
<dbReference type="PANTHER" id="PTHR31885:SF6">
    <property type="entry name" value="GH04784P"/>
    <property type="match status" value="1"/>
</dbReference>
<organism evidence="7 8">
    <name type="scientific">Vibrio ponticus</name>
    <dbReference type="NCBI Taxonomy" id="265668"/>
    <lineage>
        <taxon>Bacteria</taxon>
        <taxon>Pseudomonadati</taxon>
        <taxon>Pseudomonadota</taxon>
        <taxon>Gammaproteobacteria</taxon>
        <taxon>Vibrionales</taxon>
        <taxon>Vibrionaceae</taxon>
        <taxon>Vibrio</taxon>
    </lineage>
</organism>
<feature type="transmembrane region" description="Helical" evidence="6">
    <location>
        <begin position="50"/>
        <end position="70"/>
    </location>
</feature>
<evidence type="ECO:0000313" key="8">
    <source>
        <dbReference type="Proteomes" id="UP000278792"/>
    </source>
</evidence>